<evidence type="ECO:0000256" key="1">
    <source>
        <dbReference type="ARBA" id="ARBA00004123"/>
    </source>
</evidence>
<dbReference type="GO" id="GO:0007464">
    <property type="term" value="P:R3/R4 cell fate commitment"/>
    <property type="evidence" value="ECO:0007669"/>
    <property type="project" value="UniProtKB-ARBA"/>
</dbReference>
<dbReference type="GO" id="GO:0045476">
    <property type="term" value="P:nurse cell apoptotic process"/>
    <property type="evidence" value="ECO:0007669"/>
    <property type="project" value="UniProtKB-ARBA"/>
</dbReference>
<accession>A0A9P0CME7</accession>
<evidence type="ECO:0000256" key="8">
    <source>
        <dbReference type="ARBA" id="ARBA00037382"/>
    </source>
</evidence>
<dbReference type="Proteomes" id="UP001153636">
    <property type="component" value="Chromosome 16"/>
</dbReference>
<dbReference type="AlphaFoldDB" id="A0A9P0CME7"/>
<evidence type="ECO:0000313" key="10">
    <source>
        <dbReference type="EMBL" id="CAH1104311.1"/>
    </source>
</evidence>
<evidence type="ECO:0000256" key="7">
    <source>
        <dbReference type="ARBA" id="ARBA00023242"/>
    </source>
</evidence>
<dbReference type="OrthoDB" id="6678352at2759"/>
<dbReference type="GO" id="GO:0045467">
    <property type="term" value="P:R7 cell development"/>
    <property type="evidence" value="ECO:0007669"/>
    <property type="project" value="UniProtKB-ARBA"/>
</dbReference>
<dbReference type="SUPFAM" id="SSF54695">
    <property type="entry name" value="POZ domain"/>
    <property type="match status" value="1"/>
</dbReference>
<dbReference type="InterPro" id="IPR051095">
    <property type="entry name" value="Dros_DevTransReg"/>
</dbReference>
<dbReference type="InterPro" id="IPR000210">
    <property type="entry name" value="BTB/POZ_dom"/>
</dbReference>
<dbReference type="PANTHER" id="PTHR23110">
    <property type="entry name" value="BTB DOMAIN TRANSCRIPTION FACTOR"/>
    <property type="match status" value="1"/>
</dbReference>
<keyword evidence="6" id="KW-0804">Transcription</keyword>
<evidence type="ECO:0000256" key="2">
    <source>
        <dbReference type="ARBA" id="ARBA00022473"/>
    </source>
</evidence>
<keyword evidence="7" id="KW-0539">Nucleus</keyword>
<dbReference type="GO" id="GO:0006357">
    <property type="term" value="P:regulation of transcription by RNA polymerase II"/>
    <property type="evidence" value="ECO:0007669"/>
    <property type="project" value="TreeGrafter"/>
</dbReference>
<dbReference type="InterPro" id="IPR011333">
    <property type="entry name" value="SKP1/BTB/POZ_sf"/>
</dbReference>
<comment type="subcellular location">
    <subcellularLocation>
        <location evidence="1">Nucleus</location>
    </subcellularLocation>
</comment>
<keyword evidence="3" id="KW-0221">Differentiation</keyword>
<feature type="domain" description="BTB" evidence="9">
    <location>
        <begin position="36"/>
        <end position="100"/>
    </location>
</feature>
<reference evidence="10" key="1">
    <citation type="submission" date="2022-01" db="EMBL/GenBank/DDBJ databases">
        <authorList>
            <person name="King R."/>
        </authorList>
    </citation>
    <scope>NUCLEOTIDE SEQUENCE</scope>
</reference>
<comment type="function">
    <text evidence="8">Putative transcription factor required for axon growth and guidance in the central and peripheral nervous systems. Repels CNS axons away from the midline by promoting the expression of the midline repellent sli and its receptor robo.</text>
</comment>
<organism evidence="10 11">
    <name type="scientific">Psylliodes chrysocephalus</name>
    <dbReference type="NCBI Taxonomy" id="3402493"/>
    <lineage>
        <taxon>Eukaryota</taxon>
        <taxon>Metazoa</taxon>
        <taxon>Ecdysozoa</taxon>
        <taxon>Arthropoda</taxon>
        <taxon>Hexapoda</taxon>
        <taxon>Insecta</taxon>
        <taxon>Pterygota</taxon>
        <taxon>Neoptera</taxon>
        <taxon>Endopterygota</taxon>
        <taxon>Coleoptera</taxon>
        <taxon>Polyphaga</taxon>
        <taxon>Cucujiformia</taxon>
        <taxon>Chrysomeloidea</taxon>
        <taxon>Chrysomelidae</taxon>
        <taxon>Galerucinae</taxon>
        <taxon>Alticini</taxon>
        <taxon>Psylliodes</taxon>
    </lineage>
</organism>
<dbReference type="PANTHER" id="PTHR23110:SF111">
    <property type="entry name" value="LONGITUDINALS LACKING PROTEIN, ISOFORMS F_I_K_T"/>
    <property type="match status" value="1"/>
</dbReference>
<evidence type="ECO:0000256" key="6">
    <source>
        <dbReference type="ARBA" id="ARBA00023163"/>
    </source>
</evidence>
<dbReference type="GO" id="GO:0035167">
    <property type="term" value="P:larval lymph gland hemopoiesis"/>
    <property type="evidence" value="ECO:0007669"/>
    <property type="project" value="UniProtKB-ARBA"/>
</dbReference>
<keyword evidence="2" id="KW-0217">Developmental protein</keyword>
<keyword evidence="11" id="KW-1185">Reference proteome</keyword>
<dbReference type="SMART" id="SM00225">
    <property type="entry name" value="BTB"/>
    <property type="match status" value="1"/>
</dbReference>
<keyword evidence="5" id="KW-0805">Transcription regulation</keyword>
<name>A0A9P0CME7_9CUCU</name>
<dbReference type="GO" id="GO:0008406">
    <property type="term" value="P:gonad development"/>
    <property type="evidence" value="ECO:0007669"/>
    <property type="project" value="UniProtKB-ARBA"/>
</dbReference>
<evidence type="ECO:0000256" key="3">
    <source>
        <dbReference type="ARBA" id="ARBA00022782"/>
    </source>
</evidence>
<evidence type="ECO:0000313" key="11">
    <source>
        <dbReference type="Proteomes" id="UP001153636"/>
    </source>
</evidence>
<evidence type="ECO:0000256" key="4">
    <source>
        <dbReference type="ARBA" id="ARBA00022902"/>
    </source>
</evidence>
<dbReference type="GO" id="GO:0007526">
    <property type="term" value="P:larval somatic muscle development"/>
    <property type="evidence" value="ECO:0007669"/>
    <property type="project" value="UniProtKB-ARBA"/>
</dbReference>
<dbReference type="EMBL" id="OV651828">
    <property type="protein sequence ID" value="CAH1104311.1"/>
    <property type="molecule type" value="Genomic_DNA"/>
</dbReference>
<evidence type="ECO:0000259" key="9">
    <source>
        <dbReference type="PROSITE" id="PS50097"/>
    </source>
</evidence>
<sequence length="463" mass="52104">MSKPPESPEKCCIQTEKHSVLIAHGLCSLLEHQSLVDIAVCCGSNILLAHKIVLAANSPLFREKFEQNPNIEQVILSGTEFTVIRSLIEFMYCGETYINEDLIKYLVAFGRMLQMDILENLANEHNFSDDFIVLPQPQFLTKKPKYPAFPFSTSSPPPACSTPLKPLNYNVNLYKPTKKRKVRDEAEHQACLKEALASRRAIANLKKEIGIAPQSSTFIIEDTCTETTVENFIPNSGESGFVELDLNGQIVLPESQQFAPELGKSNIIQLTLPNGEQNLTAEKIKKILGNQANSNVEIMFRTNDGNFVTVTDDVLQNLQKDGLQYQVIDEEGRMGEVQELQLLNKDQPEKIENPHENDEPVQFFKTPKLAELPTTNDLQHAVVLPLMSNDNEMMTDMKPTQDFEVAHFFQNPKIENDTDSMTISENILENSKFSPDMFFTESGDSSDKCDKKNISRKGIMLTP</sequence>
<evidence type="ECO:0000256" key="5">
    <source>
        <dbReference type="ARBA" id="ARBA00023015"/>
    </source>
</evidence>
<proteinExistence type="predicted"/>
<dbReference type="GO" id="GO:0005634">
    <property type="term" value="C:nucleus"/>
    <property type="evidence" value="ECO:0007669"/>
    <property type="project" value="UniProtKB-SubCell"/>
</dbReference>
<protein>
    <recommendedName>
        <fullName evidence="9">BTB domain-containing protein</fullName>
    </recommendedName>
</protein>
<dbReference type="GO" id="GO:0016199">
    <property type="term" value="P:axon midline choice point recognition"/>
    <property type="evidence" value="ECO:0007669"/>
    <property type="project" value="UniProtKB-ARBA"/>
</dbReference>
<dbReference type="GO" id="GO:0048813">
    <property type="term" value="P:dendrite morphogenesis"/>
    <property type="evidence" value="ECO:0007669"/>
    <property type="project" value="UniProtKB-ARBA"/>
</dbReference>
<keyword evidence="4" id="KW-0524">Neurogenesis</keyword>
<dbReference type="Gene3D" id="3.30.710.10">
    <property type="entry name" value="Potassium Channel Kv1.1, Chain A"/>
    <property type="match status" value="1"/>
</dbReference>
<gene>
    <name evidence="10" type="ORF">PSYICH_LOCUS5251</name>
</gene>
<dbReference type="Pfam" id="PF00651">
    <property type="entry name" value="BTB"/>
    <property type="match status" value="1"/>
</dbReference>
<dbReference type="PROSITE" id="PS50097">
    <property type="entry name" value="BTB"/>
    <property type="match status" value="1"/>
</dbReference>